<accession>A0AAD4LYM8</accession>
<feature type="region of interest" description="Disordered" evidence="1">
    <location>
        <begin position="1"/>
        <end position="101"/>
    </location>
</feature>
<protein>
    <submittedName>
        <fullName evidence="2">Uncharacterized protein</fullName>
    </submittedName>
</protein>
<evidence type="ECO:0000313" key="3">
    <source>
        <dbReference type="Proteomes" id="UP001203297"/>
    </source>
</evidence>
<keyword evidence="3" id="KW-1185">Reference proteome</keyword>
<evidence type="ECO:0000256" key="1">
    <source>
        <dbReference type="SAM" id="MobiDB-lite"/>
    </source>
</evidence>
<organism evidence="2 3">
    <name type="scientific">Multifurca ochricompacta</name>
    <dbReference type="NCBI Taxonomy" id="376703"/>
    <lineage>
        <taxon>Eukaryota</taxon>
        <taxon>Fungi</taxon>
        <taxon>Dikarya</taxon>
        <taxon>Basidiomycota</taxon>
        <taxon>Agaricomycotina</taxon>
        <taxon>Agaricomycetes</taxon>
        <taxon>Russulales</taxon>
        <taxon>Russulaceae</taxon>
        <taxon>Multifurca</taxon>
    </lineage>
</organism>
<feature type="compositionally biased region" description="Polar residues" evidence="1">
    <location>
        <begin position="91"/>
        <end position="100"/>
    </location>
</feature>
<dbReference type="AlphaFoldDB" id="A0AAD4LYM8"/>
<gene>
    <name evidence="2" type="ORF">B0F90DRAFT_1755494</name>
</gene>
<reference evidence="2" key="1">
    <citation type="journal article" date="2022" name="New Phytol.">
        <title>Evolutionary transition to the ectomycorrhizal habit in the genomes of a hyperdiverse lineage of mushroom-forming fungi.</title>
        <authorList>
            <person name="Looney B."/>
            <person name="Miyauchi S."/>
            <person name="Morin E."/>
            <person name="Drula E."/>
            <person name="Courty P.E."/>
            <person name="Kohler A."/>
            <person name="Kuo A."/>
            <person name="LaButti K."/>
            <person name="Pangilinan J."/>
            <person name="Lipzen A."/>
            <person name="Riley R."/>
            <person name="Andreopoulos W."/>
            <person name="He G."/>
            <person name="Johnson J."/>
            <person name="Nolan M."/>
            <person name="Tritt A."/>
            <person name="Barry K.W."/>
            <person name="Grigoriev I.V."/>
            <person name="Nagy L.G."/>
            <person name="Hibbett D."/>
            <person name="Henrissat B."/>
            <person name="Matheny P.B."/>
            <person name="Labbe J."/>
            <person name="Martin F.M."/>
        </authorList>
    </citation>
    <scope>NUCLEOTIDE SEQUENCE</scope>
    <source>
        <strain evidence="2">BPL690</strain>
    </source>
</reference>
<sequence length="174" mass="19296">MDIQNWPAHHQDMAPPPMPLTPQSVVVDTTRHFPSTHQPSPTSLSSSHGSDHSLESTRVVTAIANGSDIPPLPPPPHQPAGGRNLDPNLGDSPSWNSAMRSTPIPPLDHFYHFQRQVQVQAQSHAQLQPRRASLHSQSLMPPPPRVNSSSGSNHSRSHSHSHSHHFRQEERRIF</sequence>
<feature type="region of interest" description="Disordered" evidence="1">
    <location>
        <begin position="120"/>
        <end position="174"/>
    </location>
</feature>
<evidence type="ECO:0000313" key="2">
    <source>
        <dbReference type="EMBL" id="KAI0294681.1"/>
    </source>
</evidence>
<name>A0AAD4LYM8_9AGAM</name>
<proteinExistence type="predicted"/>
<dbReference type="Proteomes" id="UP001203297">
    <property type="component" value="Unassembled WGS sequence"/>
</dbReference>
<feature type="compositionally biased region" description="Low complexity" evidence="1">
    <location>
        <begin position="35"/>
        <end position="48"/>
    </location>
</feature>
<feature type="compositionally biased region" description="Basic residues" evidence="1">
    <location>
        <begin position="155"/>
        <end position="165"/>
    </location>
</feature>
<feature type="non-terminal residue" evidence="2">
    <location>
        <position position="174"/>
    </location>
</feature>
<dbReference type="EMBL" id="WTXG01000070">
    <property type="protein sequence ID" value="KAI0294681.1"/>
    <property type="molecule type" value="Genomic_DNA"/>
</dbReference>
<comment type="caution">
    <text evidence="2">The sequence shown here is derived from an EMBL/GenBank/DDBJ whole genome shotgun (WGS) entry which is preliminary data.</text>
</comment>